<accession>A0A2Z6NBU6</accession>
<evidence type="ECO:0000256" key="6">
    <source>
        <dbReference type="ARBA" id="ARBA00022679"/>
    </source>
</evidence>
<dbReference type="InterPro" id="IPR040079">
    <property type="entry name" value="Glutathione_S-Trfase"/>
</dbReference>
<comment type="catalytic activity">
    <reaction evidence="7">
        <text>RX + glutathione = an S-substituted glutathione + a halide anion + H(+)</text>
        <dbReference type="Rhea" id="RHEA:16437"/>
        <dbReference type="ChEBI" id="CHEBI:15378"/>
        <dbReference type="ChEBI" id="CHEBI:16042"/>
        <dbReference type="ChEBI" id="CHEBI:17792"/>
        <dbReference type="ChEBI" id="CHEBI:57925"/>
        <dbReference type="ChEBI" id="CHEBI:90779"/>
        <dbReference type="EC" id="2.5.1.18"/>
    </reaction>
</comment>
<dbReference type="FunFam" id="1.20.1050.10:FF:000004">
    <property type="entry name" value="Glutathione S-transferase F2"/>
    <property type="match status" value="1"/>
</dbReference>
<evidence type="ECO:0000256" key="3">
    <source>
        <dbReference type="ARBA" id="ARBA00012452"/>
    </source>
</evidence>
<dbReference type="CDD" id="cd03187">
    <property type="entry name" value="GST_C_Phi"/>
    <property type="match status" value="1"/>
</dbReference>
<keyword evidence="5" id="KW-0216">Detoxification</keyword>
<keyword evidence="11" id="KW-1185">Reference proteome</keyword>
<dbReference type="PROSITE" id="PS50404">
    <property type="entry name" value="GST_NTER"/>
    <property type="match status" value="1"/>
</dbReference>
<gene>
    <name evidence="10" type="ORF">TSUD_37960</name>
</gene>
<comment type="similarity">
    <text evidence="2">Belongs to the GST superfamily. Phi family.</text>
</comment>
<dbReference type="SUPFAM" id="SSF47616">
    <property type="entry name" value="GST C-terminal domain-like"/>
    <property type="match status" value="1"/>
</dbReference>
<evidence type="ECO:0000313" key="10">
    <source>
        <dbReference type="EMBL" id="GAU39543.1"/>
    </source>
</evidence>
<dbReference type="SFLD" id="SFLDG01154">
    <property type="entry name" value="Main.5:_Phi-like"/>
    <property type="match status" value="1"/>
</dbReference>
<dbReference type="Gene3D" id="1.20.1050.10">
    <property type="match status" value="1"/>
</dbReference>
<dbReference type="Pfam" id="PF00043">
    <property type="entry name" value="GST_C"/>
    <property type="match status" value="1"/>
</dbReference>
<dbReference type="PANTHER" id="PTHR43900">
    <property type="entry name" value="GLUTATHIONE S-TRANSFERASE RHO"/>
    <property type="match status" value="1"/>
</dbReference>
<dbReference type="SFLD" id="SFLDG00358">
    <property type="entry name" value="Main_(cytGST)"/>
    <property type="match status" value="1"/>
</dbReference>
<dbReference type="FunFam" id="3.40.30.10:FF:000016">
    <property type="entry name" value="Glutathione S-transferase F2"/>
    <property type="match status" value="1"/>
</dbReference>
<dbReference type="Proteomes" id="UP000242715">
    <property type="component" value="Unassembled WGS sequence"/>
</dbReference>
<dbReference type="EMBL" id="DF973767">
    <property type="protein sequence ID" value="GAU39543.1"/>
    <property type="molecule type" value="Genomic_DNA"/>
</dbReference>
<dbReference type="GO" id="GO:0043295">
    <property type="term" value="F:glutathione binding"/>
    <property type="evidence" value="ECO:0007669"/>
    <property type="project" value="TreeGrafter"/>
</dbReference>
<dbReference type="InterPro" id="IPR004045">
    <property type="entry name" value="Glutathione_S-Trfase_N"/>
</dbReference>
<keyword evidence="6" id="KW-0808">Transferase</keyword>
<evidence type="ECO:0000256" key="5">
    <source>
        <dbReference type="ARBA" id="ARBA00022575"/>
    </source>
</evidence>
<evidence type="ECO:0000256" key="1">
    <source>
        <dbReference type="ARBA" id="ARBA00004514"/>
    </source>
</evidence>
<dbReference type="InterPro" id="IPR010987">
    <property type="entry name" value="Glutathione-S-Trfase_C-like"/>
</dbReference>
<reference evidence="11" key="1">
    <citation type="journal article" date="2017" name="Front. Plant Sci.">
        <title>Climate Clever Clovers: New Paradigm to Reduce the Environmental Footprint of Ruminants by Breeding Low Methanogenic Forages Utilizing Haplotype Variation.</title>
        <authorList>
            <person name="Kaur P."/>
            <person name="Appels R."/>
            <person name="Bayer P.E."/>
            <person name="Keeble-Gagnere G."/>
            <person name="Wang J."/>
            <person name="Hirakawa H."/>
            <person name="Shirasawa K."/>
            <person name="Vercoe P."/>
            <person name="Stefanova K."/>
            <person name="Durmic Z."/>
            <person name="Nichols P."/>
            <person name="Revell C."/>
            <person name="Isobe S.N."/>
            <person name="Edwards D."/>
            <person name="Erskine W."/>
        </authorList>
    </citation>
    <scope>NUCLEOTIDE SEQUENCE [LARGE SCALE GENOMIC DNA]</scope>
    <source>
        <strain evidence="11">cv. Daliak</strain>
    </source>
</reference>
<evidence type="ECO:0000259" key="9">
    <source>
        <dbReference type="PROSITE" id="PS50405"/>
    </source>
</evidence>
<dbReference type="PROSITE" id="PS50405">
    <property type="entry name" value="GST_CTER"/>
    <property type="match status" value="1"/>
</dbReference>
<organism evidence="10 11">
    <name type="scientific">Trifolium subterraneum</name>
    <name type="common">Subterranean clover</name>
    <dbReference type="NCBI Taxonomy" id="3900"/>
    <lineage>
        <taxon>Eukaryota</taxon>
        <taxon>Viridiplantae</taxon>
        <taxon>Streptophyta</taxon>
        <taxon>Embryophyta</taxon>
        <taxon>Tracheophyta</taxon>
        <taxon>Spermatophyta</taxon>
        <taxon>Magnoliopsida</taxon>
        <taxon>eudicotyledons</taxon>
        <taxon>Gunneridae</taxon>
        <taxon>Pentapetalae</taxon>
        <taxon>rosids</taxon>
        <taxon>fabids</taxon>
        <taxon>Fabales</taxon>
        <taxon>Fabaceae</taxon>
        <taxon>Papilionoideae</taxon>
        <taxon>50 kb inversion clade</taxon>
        <taxon>NPAAA clade</taxon>
        <taxon>Hologalegina</taxon>
        <taxon>IRL clade</taxon>
        <taxon>Trifolieae</taxon>
        <taxon>Trifolium</taxon>
    </lineage>
</organism>
<feature type="domain" description="GST N-terminal" evidence="8">
    <location>
        <begin position="2"/>
        <end position="83"/>
    </location>
</feature>
<dbReference type="PANTHER" id="PTHR43900:SF47">
    <property type="entry name" value="GLUTATHIONE S-TRANSFERASE F6-RELATED"/>
    <property type="match status" value="1"/>
</dbReference>
<dbReference type="InterPro" id="IPR034347">
    <property type="entry name" value="GST_Phi_C"/>
</dbReference>
<dbReference type="InterPro" id="IPR036249">
    <property type="entry name" value="Thioredoxin-like_sf"/>
</dbReference>
<sequence length="214" mass="24477">MATIKVHGSPFSVPTMRVIATLYEKQIEFEFVDINLRNGDHKKEPFISLNPFGQIPAFEDGGLKLFESRAITQYIDDEYGDKGTKLTISDSKKKAIMRLWLEVESQHYDQVSTKLVWELGLKPLFGIPLDTKIVEENEAKLDSILNVYEKRLSESKYLGGESFTLVDLHHLPSLHYLMKSQIKKLFESRPYVSAWVADITARPAWSKVTAMIPN</sequence>
<dbReference type="Gene3D" id="3.40.30.10">
    <property type="entry name" value="Glutaredoxin"/>
    <property type="match status" value="1"/>
</dbReference>
<dbReference type="GO" id="GO:0006749">
    <property type="term" value="P:glutathione metabolic process"/>
    <property type="evidence" value="ECO:0007669"/>
    <property type="project" value="TreeGrafter"/>
</dbReference>
<proteinExistence type="inferred from homology"/>
<comment type="subcellular location">
    <subcellularLocation>
        <location evidence="1">Cytoplasm</location>
        <location evidence="1">Cytosol</location>
    </subcellularLocation>
</comment>
<dbReference type="SFLD" id="SFLDS00019">
    <property type="entry name" value="Glutathione_Transferase_(cytos"/>
    <property type="match status" value="1"/>
</dbReference>
<name>A0A2Z6NBU6_TRISU</name>
<dbReference type="OrthoDB" id="422574at2759"/>
<evidence type="ECO:0000259" key="8">
    <source>
        <dbReference type="PROSITE" id="PS50404"/>
    </source>
</evidence>
<dbReference type="EC" id="2.5.1.18" evidence="3"/>
<dbReference type="InterPro" id="IPR004046">
    <property type="entry name" value="GST_C"/>
</dbReference>
<evidence type="ECO:0000256" key="4">
    <source>
        <dbReference type="ARBA" id="ARBA00022490"/>
    </source>
</evidence>
<dbReference type="Pfam" id="PF02798">
    <property type="entry name" value="GST_N"/>
    <property type="match status" value="1"/>
</dbReference>
<keyword evidence="4" id="KW-0963">Cytoplasm</keyword>
<dbReference type="GO" id="GO:0005829">
    <property type="term" value="C:cytosol"/>
    <property type="evidence" value="ECO:0007669"/>
    <property type="project" value="UniProtKB-SubCell"/>
</dbReference>
<feature type="domain" description="GST C-terminal" evidence="9">
    <location>
        <begin position="90"/>
        <end position="214"/>
    </location>
</feature>
<protein>
    <recommendedName>
        <fullName evidence="3">glutathione transferase</fullName>
        <ecNumber evidence="3">2.5.1.18</ecNumber>
    </recommendedName>
</protein>
<dbReference type="GO" id="GO:0009407">
    <property type="term" value="P:toxin catabolic process"/>
    <property type="evidence" value="ECO:0007669"/>
    <property type="project" value="UniProtKB-ARBA"/>
</dbReference>
<evidence type="ECO:0000313" key="11">
    <source>
        <dbReference type="Proteomes" id="UP000242715"/>
    </source>
</evidence>
<dbReference type="GO" id="GO:0004364">
    <property type="term" value="F:glutathione transferase activity"/>
    <property type="evidence" value="ECO:0007669"/>
    <property type="project" value="UniProtKB-EC"/>
</dbReference>
<evidence type="ECO:0000256" key="2">
    <source>
        <dbReference type="ARBA" id="ARBA00010128"/>
    </source>
</evidence>
<dbReference type="AlphaFoldDB" id="A0A2Z6NBU6"/>
<dbReference type="SUPFAM" id="SSF52833">
    <property type="entry name" value="Thioredoxin-like"/>
    <property type="match status" value="1"/>
</dbReference>
<dbReference type="InterPro" id="IPR036282">
    <property type="entry name" value="Glutathione-S-Trfase_C_sf"/>
</dbReference>
<evidence type="ECO:0000256" key="7">
    <source>
        <dbReference type="ARBA" id="ARBA00047960"/>
    </source>
</evidence>